<dbReference type="RefSeq" id="WP_090507690.1">
    <property type="nucleotide sequence ID" value="NZ_FNWL01000003.1"/>
</dbReference>
<evidence type="ECO:0000256" key="1">
    <source>
        <dbReference type="SAM" id="MobiDB-lite"/>
    </source>
</evidence>
<keyword evidence="2" id="KW-0472">Membrane</keyword>
<evidence type="ECO:0000256" key="2">
    <source>
        <dbReference type="SAM" id="Phobius"/>
    </source>
</evidence>
<feature type="domain" description="DUF8167" evidence="3">
    <location>
        <begin position="128"/>
        <end position="202"/>
    </location>
</feature>
<feature type="region of interest" description="Disordered" evidence="1">
    <location>
        <begin position="411"/>
        <end position="439"/>
    </location>
</feature>
<gene>
    <name evidence="5" type="ORF">SAMN04487967_2890</name>
</gene>
<evidence type="ECO:0000259" key="3">
    <source>
        <dbReference type="Pfam" id="PF26502"/>
    </source>
</evidence>
<name>A0A1H6G512_9EURY</name>
<feature type="transmembrane region" description="Helical" evidence="2">
    <location>
        <begin position="75"/>
        <end position="93"/>
    </location>
</feature>
<keyword evidence="2" id="KW-1133">Transmembrane helix</keyword>
<keyword evidence="6" id="KW-1185">Reference proteome</keyword>
<feature type="transmembrane region" description="Helical" evidence="2">
    <location>
        <begin position="12"/>
        <end position="35"/>
    </location>
</feature>
<dbReference type="EMBL" id="FNWL01000003">
    <property type="protein sequence ID" value="SEH16965.1"/>
    <property type="molecule type" value="Genomic_DNA"/>
</dbReference>
<organism evidence="5 6">
    <name type="scientific">Natronorubrum sediminis</name>
    <dbReference type="NCBI Taxonomy" id="640943"/>
    <lineage>
        <taxon>Archaea</taxon>
        <taxon>Methanobacteriati</taxon>
        <taxon>Methanobacteriota</taxon>
        <taxon>Stenosarchaea group</taxon>
        <taxon>Halobacteria</taxon>
        <taxon>Halobacteriales</taxon>
        <taxon>Natrialbaceae</taxon>
        <taxon>Natronorubrum</taxon>
    </lineage>
</organism>
<dbReference type="Pfam" id="PF26503">
    <property type="entry name" value="DUF8167_3rd"/>
    <property type="match status" value="1"/>
</dbReference>
<proteinExistence type="predicted"/>
<dbReference type="InterPro" id="IPR058604">
    <property type="entry name" value="DUF8167_3rd"/>
</dbReference>
<feature type="compositionally biased region" description="Basic and acidic residues" evidence="1">
    <location>
        <begin position="420"/>
        <end position="439"/>
    </location>
</feature>
<evidence type="ECO:0000259" key="4">
    <source>
        <dbReference type="Pfam" id="PF26503"/>
    </source>
</evidence>
<dbReference type="AlphaFoldDB" id="A0A1H6G512"/>
<feature type="transmembrane region" description="Helical" evidence="2">
    <location>
        <begin position="42"/>
        <end position="63"/>
    </location>
</feature>
<dbReference type="Proteomes" id="UP000199112">
    <property type="component" value="Unassembled WGS sequence"/>
</dbReference>
<sequence length="439" mass="45586">MEQLFTPVEVLTSVSFVLLCSVVFATLNGGLSFVVTQVSAKAVPALVGGLGTALLAATTGTAAGVLDLQTSPLEGLLGLGFSVLLGVYATSWGRQLALDLPQFAGESVERAQPLSADAVDAVDAMGQVTIRSSGKIREFEGYPPLTPQRRRTLEDGAWRLPADLPLCALESRLEDRLRTRDGLEAVAVTVDSRGRATIRAAPPANGLSKHVPNGYRAVSVRSLLSAGLARGDTVVVETASDSVAGTVLGVTNEAGLGVADETYDAEAHTRATEPDTGTGTTVDRLEKRSHAHPLGSPASSGAGFVTVAVPTVDASILLEASRARIVATPNDTAPAFEAVSLLERAGTSIRQVSITENVKSAVLDDEHELTIAAVHGAEAADTKPAEPASEWAFFPGEDALADGSDAFLLGPDESAFGPQRAEHMAPIPDRDARQPEVSD</sequence>
<accession>A0A1H6G512</accession>
<dbReference type="InterPro" id="IPR058603">
    <property type="entry name" value="DUF8167_2nd"/>
</dbReference>
<dbReference type="Pfam" id="PF26502">
    <property type="entry name" value="DUF8167_2nd"/>
    <property type="match status" value="1"/>
</dbReference>
<evidence type="ECO:0008006" key="7">
    <source>
        <dbReference type="Google" id="ProtNLM"/>
    </source>
</evidence>
<evidence type="ECO:0000313" key="6">
    <source>
        <dbReference type="Proteomes" id="UP000199112"/>
    </source>
</evidence>
<keyword evidence="2" id="KW-0812">Transmembrane</keyword>
<dbReference type="OrthoDB" id="157524at2157"/>
<protein>
    <recommendedName>
        <fullName evidence="7">RCK C-terminal domain-containing protein</fullName>
    </recommendedName>
</protein>
<evidence type="ECO:0000313" key="5">
    <source>
        <dbReference type="EMBL" id="SEH16965.1"/>
    </source>
</evidence>
<feature type="domain" description="DUF8167" evidence="4">
    <location>
        <begin position="216"/>
        <end position="332"/>
    </location>
</feature>
<reference evidence="6" key="1">
    <citation type="submission" date="2016-10" db="EMBL/GenBank/DDBJ databases">
        <authorList>
            <person name="Varghese N."/>
            <person name="Submissions S."/>
        </authorList>
    </citation>
    <scope>NUCLEOTIDE SEQUENCE [LARGE SCALE GENOMIC DNA]</scope>
    <source>
        <strain evidence="6">CGMCC 1.8981</strain>
    </source>
</reference>